<dbReference type="InParanoid" id="A0A317ZE26"/>
<dbReference type="EMBL" id="QHJQ01000008">
    <property type="protein sequence ID" value="PXA03625.1"/>
    <property type="molecule type" value="Genomic_DNA"/>
</dbReference>
<evidence type="ECO:0000313" key="3">
    <source>
        <dbReference type="Proteomes" id="UP000247099"/>
    </source>
</evidence>
<gene>
    <name evidence="2" type="ORF">DDZ13_11640</name>
</gene>
<sequence length="288" mass="32267">MIVCREHKRIVFGLHPQLMSRHAKARYNTALRHRINAGRVAVRDQIAFFGRQFGQVASEWKADDTRVTFADFAISEKLFAELRRDFPQDDYCSEEASPLDEEMALQADFAWIVDPIDGTNNYALGFPICAISLALLHKGMPVYGFIYDHSTASLYEGGPEHPFMRNQKRFKRDATAAEAQTMIGAHFPMELQLQGKLAPLMAQYRIRSFGSAALSATYVATGYLTGAIDYRVKVWDIAAAYALCAAVGLEWKFVEGSPFPATTFHPHQGRCPYYVGTAPLIEEIESAI</sequence>
<feature type="binding site" evidence="1">
    <location>
        <position position="117"/>
    </location>
    <ligand>
        <name>Mg(2+)</name>
        <dbReference type="ChEBI" id="CHEBI:18420"/>
        <label>1</label>
        <note>catalytic</note>
    </ligand>
</feature>
<keyword evidence="1" id="KW-0460">Magnesium</keyword>
<dbReference type="Proteomes" id="UP000247099">
    <property type="component" value="Unassembled WGS sequence"/>
</dbReference>
<dbReference type="Gene3D" id="3.40.190.80">
    <property type="match status" value="1"/>
</dbReference>
<dbReference type="GO" id="GO:0046872">
    <property type="term" value="F:metal ion binding"/>
    <property type="evidence" value="ECO:0007669"/>
    <property type="project" value="UniProtKB-KW"/>
</dbReference>
<dbReference type="InterPro" id="IPR000760">
    <property type="entry name" value="Inositol_monophosphatase-like"/>
</dbReference>
<dbReference type="AlphaFoldDB" id="A0A317ZE26"/>
<comment type="cofactor">
    <cofactor evidence="1">
        <name>Mg(2+)</name>
        <dbReference type="ChEBI" id="CHEBI:18420"/>
    </cofactor>
</comment>
<dbReference type="Pfam" id="PF00459">
    <property type="entry name" value="Inositol_P"/>
    <property type="match status" value="1"/>
</dbReference>
<keyword evidence="3" id="KW-1185">Reference proteome</keyword>
<keyword evidence="1" id="KW-0479">Metal-binding</keyword>
<evidence type="ECO:0000313" key="2">
    <source>
        <dbReference type="EMBL" id="PXA03625.1"/>
    </source>
</evidence>
<protein>
    <submittedName>
        <fullName evidence="2">Inositol monophosphatase</fullName>
    </submittedName>
</protein>
<feature type="binding site" evidence="1">
    <location>
        <position position="94"/>
    </location>
    <ligand>
        <name>Mg(2+)</name>
        <dbReference type="ChEBI" id="CHEBI:18420"/>
        <label>1</label>
        <note>catalytic</note>
    </ligand>
</feature>
<dbReference type="PANTHER" id="PTHR20854:SF4">
    <property type="entry name" value="INOSITOL-1-MONOPHOSPHATASE-RELATED"/>
    <property type="match status" value="1"/>
</dbReference>
<accession>A0A317ZE26</accession>
<dbReference type="CDD" id="cd01637">
    <property type="entry name" value="IMPase_like"/>
    <property type="match status" value="1"/>
</dbReference>
<name>A0A317ZE26_9BACT</name>
<comment type="caution">
    <text evidence="2">The sequence shown here is derived from an EMBL/GenBank/DDBJ whole genome shotgun (WGS) entry which is preliminary data.</text>
</comment>
<feature type="binding site" evidence="1">
    <location>
        <position position="114"/>
    </location>
    <ligand>
        <name>Mg(2+)</name>
        <dbReference type="ChEBI" id="CHEBI:18420"/>
        <label>1</label>
        <note>catalytic</note>
    </ligand>
</feature>
<feature type="binding site" evidence="1">
    <location>
        <position position="236"/>
    </location>
    <ligand>
        <name>Mg(2+)</name>
        <dbReference type="ChEBI" id="CHEBI:18420"/>
        <label>1</label>
        <note>catalytic</note>
    </ligand>
</feature>
<organism evidence="2 3">
    <name type="scientific">Coraliomargarita sinensis</name>
    <dbReference type="NCBI Taxonomy" id="2174842"/>
    <lineage>
        <taxon>Bacteria</taxon>
        <taxon>Pseudomonadati</taxon>
        <taxon>Verrucomicrobiota</taxon>
        <taxon>Opitutia</taxon>
        <taxon>Puniceicoccales</taxon>
        <taxon>Coraliomargaritaceae</taxon>
        <taxon>Coraliomargarita</taxon>
    </lineage>
</organism>
<evidence type="ECO:0000256" key="1">
    <source>
        <dbReference type="PIRSR" id="PIRSR600760-2"/>
    </source>
</evidence>
<dbReference type="PANTHER" id="PTHR20854">
    <property type="entry name" value="INOSITOL MONOPHOSPHATASE"/>
    <property type="match status" value="1"/>
</dbReference>
<proteinExistence type="predicted"/>
<dbReference type="GO" id="GO:0006020">
    <property type="term" value="P:inositol metabolic process"/>
    <property type="evidence" value="ECO:0007669"/>
    <property type="project" value="TreeGrafter"/>
</dbReference>
<dbReference type="GO" id="GO:0008934">
    <property type="term" value="F:inositol monophosphate 1-phosphatase activity"/>
    <property type="evidence" value="ECO:0007669"/>
    <property type="project" value="TreeGrafter"/>
</dbReference>
<dbReference type="SUPFAM" id="SSF56655">
    <property type="entry name" value="Carbohydrate phosphatase"/>
    <property type="match status" value="1"/>
</dbReference>
<feature type="binding site" evidence="1">
    <location>
        <position position="116"/>
    </location>
    <ligand>
        <name>Mg(2+)</name>
        <dbReference type="ChEBI" id="CHEBI:18420"/>
        <label>1</label>
        <note>catalytic</note>
    </ligand>
</feature>
<reference evidence="2 3" key="1">
    <citation type="submission" date="2018-05" db="EMBL/GenBank/DDBJ databases">
        <title>Coraliomargarita sinensis sp. nov., isolated from a marine solar saltern.</title>
        <authorList>
            <person name="Zhou L.Y."/>
        </authorList>
    </citation>
    <scope>NUCLEOTIDE SEQUENCE [LARGE SCALE GENOMIC DNA]</scope>
    <source>
        <strain evidence="2 3">WN38</strain>
    </source>
</reference>
<dbReference type="GO" id="GO:0007165">
    <property type="term" value="P:signal transduction"/>
    <property type="evidence" value="ECO:0007669"/>
    <property type="project" value="TreeGrafter"/>
</dbReference>
<dbReference type="Gene3D" id="3.30.540.10">
    <property type="entry name" value="Fructose-1,6-Bisphosphatase, subunit A, domain 1"/>
    <property type="match status" value="1"/>
</dbReference>
<dbReference type="PRINTS" id="PR00377">
    <property type="entry name" value="IMPHPHTASES"/>
</dbReference>